<keyword evidence="3 9" id="KW-0813">Transport</keyword>
<organism evidence="10 11">
    <name type="scientific">Oryctes borbonicus</name>
    <dbReference type="NCBI Taxonomy" id="1629725"/>
    <lineage>
        <taxon>Eukaryota</taxon>
        <taxon>Metazoa</taxon>
        <taxon>Ecdysozoa</taxon>
        <taxon>Arthropoda</taxon>
        <taxon>Hexapoda</taxon>
        <taxon>Insecta</taxon>
        <taxon>Pterygota</taxon>
        <taxon>Neoptera</taxon>
        <taxon>Endopterygota</taxon>
        <taxon>Coleoptera</taxon>
        <taxon>Polyphaga</taxon>
        <taxon>Scarabaeiformia</taxon>
        <taxon>Scarabaeidae</taxon>
        <taxon>Dynastinae</taxon>
        <taxon>Oryctes</taxon>
    </lineage>
</organism>
<dbReference type="InterPro" id="IPR018107">
    <property type="entry name" value="Na-dicarboxylate_symporter_CS"/>
</dbReference>
<protein>
    <recommendedName>
        <fullName evidence="9">Amino acid transporter</fullName>
    </recommendedName>
</protein>
<feature type="transmembrane region" description="Helical" evidence="9">
    <location>
        <begin position="12"/>
        <end position="31"/>
    </location>
</feature>
<comment type="caution">
    <text evidence="9">Lacks conserved residue(s) required for the propagation of feature annotation.</text>
</comment>
<feature type="transmembrane region" description="Helical" evidence="9">
    <location>
        <begin position="87"/>
        <end position="109"/>
    </location>
</feature>
<keyword evidence="6 9" id="KW-1133">Transmembrane helix</keyword>
<evidence type="ECO:0000256" key="5">
    <source>
        <dbReference type="ARBA" id="ARBA00022847"/>
    </source>
</evidence>
<name>A0A0T6BD24_9SCAR</name>
<evidence type="ECO:0000256" key="4">
    <source>
        <dbReference type="ARBA" id="ARBA00022692"/>
    </source>
</evidence>
<dbReference type="AlphaFoldDB" id="A0A0T6BD24"/>
<evidence type="ECO:0000256" key="7">
    <source>
        <dbReference type="ARBA" id="ARBA00023136"/>
    </source>
</evidence>
<dbReference type="InterPro" id="IPR036458">
    <property type="entry name" value="Na:dicarbo_symporter_sf"/>
</dbReference>
<keyword evidence="5 9" id="KW-0769">Symport</keyword>
<evidence type="ECO:0000256" key="8">
    <source>
        <dbReference type="ARBA" id="ARBA00023180"/>
    </source>
</evidence>
<evidence type="ECO:0000313" key="10">
    <source>
        <dbReference type="EMBL" id="KRT85150.1"/>
    </source>
</evidence>
<comment type="subcellular location">
    <subcellularLocation>
        <location evidence="1 9">Membrane</location>
        <topology evidence="1 9">Multi-pass membrane protein</topology>
    </subcellularLocation>
</comment>
<dbReference type="Proteomes" id="UP000051574">
    <property type="component" value="Unassembled WGS sequence"/>
</dbReference>
<dbReference type="SUPFAM" id="SSF118215">
    <property type="entry name" value="Proton glutamate symport protein"/>
    <property type="match status" value="1"/>
</dbReference>
<dbReference type="GO" id="GO:0005886">
    <property type="term" value="C:plasma membrane"/>
    <property type="evidence" value="ECO:0007669"/>
    <property type="project" value="TreeGrafter"/>
</dbReference>
<evidence type="ECO:0000256" key="6">
    <source>
        <dbReference type="ARBA" id="ARBA00022989"/>
    </source>
</evidence>
<dbReference type="GO" id="GO:0015175">
    <property type="term" value="F:neutral L-amino acid transmembrane transporter activity"/>
    <property type="evidence" value="ECO:0007669"/>
    <property type="project" value="TreeGrafter"/>
</dbReference>
<gene>
    <name evidence="10" type="ORF">AMK59_724</name>
</gene>
<dbReference type="InterPro" id="IPR050746">
    <property type="entry name" value="DAACS"/>
</dbReference>
<comment type="caution">
    <text evidence="10">The sequence shown here is derived from an EMBL/GenBank/DDBJ whole genome shotgun (WGS) entry which is preliminary data.</text>
</comment>
<keyword evidence="8" id="KW-0325">Glycoprotein</keyword>
<dbReference type="GO" id="GO:0015501">
    <property type="term" value="F:glutamate:sodium symporter activity"/>
    <property type="evidence" value="ECO:0007669"/>
    <property type="project" value="TreeGrafter"/>
</dbReference>
<dbReference type="EMBL" id="LJIG01001790">
    <property type="protein sequence ID" value="KRT85150.1"/>
    <property type="molecule type" value="Genomic_DNA"/>
</dbReference>
<keyword evidence="4 9" id="KW-0812">Transmembrane</keyword>
<reference evidence="10 11" key="1">
    <citation type="submission" date="2015-09" db="EMBL/GenBank/DDBJ databases">
        <title>Draft genome of the scarab beetle Oryctes borbonicus.</title>
        <authorList>
            <person name="Meyer J.M."/>
            <person name="Markov G.V."/>
            <person name="Baskaran P."/>
            <person name="Herrmann M."/>
            <person name="Sommer R.J."/>
            <person name="Roedelsperger C."/>
        </authorList>
    </citation>
    <scope>NUCLEOTIDE SEQUENCE [LARGE SCALE GENOMIC DNA]</scope>
    <source>
        <strain evidence="10">OB123</strain>
        <tissue evidence="10">Whole animal</tissue>
    </source>
</reference>
<evidence type="ECO:0000256" key="9">
    <source>
        <dbReference type="RuleBase" id="RU361216"/>
    </source>
</evidence>
<dbReference type="InterPro" id="IPR001991">
    <property type="entry name" value="Na-dicarboxylate_symporter"/>
</dbReference>
<feature type="transmembrane region" description="Helical" evidence="9">
    <location>
        <begin position="188"/>
        <end position="205"/>
    </location>
</feature>
<evidence type="ECO:0000256" key="1">
    <source>
        <dbReference type="ARBA" id="ARBA00004141"/>
    </source>
</evidence>
<sequence>MRVLQFVRANLITILTIVGVFSGLAVGIILKHVKHQWTEREVKYVEFPGELFLRMLKVLIIPLLTASIICAIGTLDLSLSKKIALRAIAYYGLTTIMAVSLGIILVVTIQPGLHVKNKEFSKTLPEVRKVLTQDTLLDLIRNLFPPNLVQATMQQYSTKLENNSHPYFKEHDLTTWTPVEHYADNTNVLGLVFFSVILGIAIGIMKEKAKP</sequence>
<evidence type="ECO:0000313" key="11">
    <source>
        <dbReference type="Proteomes" id="UP000051574"/>
    </source>
</evidence>
<evidence type="ECO:0000256" key="3">
    <source>
        <dbReference type="ARBA" id="ARBA00022448"/>
    </source>
</evidence>
<dbReference type="Gene3D" id="1.10.3860.10">
    <property type="entry name" value="Sodium:dicarboxylate symporter"/>
    <property type="match status" value="1"/>
</dbReference>
<feature type="transmembrane region" description="Helical" evidence="9">
    <location>
        <begin position="51"/>
        <end position="75"/>
    </location>
</feature>
<dbReference type="PRINTS" id="PR00173">
    <property type="entry name" value="EDTRNSPORT"/>
</dbReference>
<comment type="similarity">
    <text evidence="2 9">Belongs to the dicarboxylate/amino acid:cation symporter (DAACS) (TC 2.A.23) family.</text>
</comment>
<evidence type="ECO:0000256" key="2">
    <source>
        <dbReference type="ARBA" id="ARBA00006148"/>
    </source>
</evidence>
<accession>A0A0T6BD24</accession>
<proteinExistence type="inferred from homology"/>
<dbReference type="PANTHER" id="PTHR11958">
    <property type="entry name" value="SODIUM/DICARBOXYLATE SYMPORTER-RELATED"/>
    <property type="match status" value="1"/>
</dbReference>
<dbReference type="PROSITE" id="PS00713">
    <property type="entry name" value="NA_DICARBOXYL_SYMP_1"/>
    <property type="match status" value="1"/>
</dbReference>
<dbReference type="PANTHER" id="PTHR11958:SF63">
    <property type="entry name" value="AMINO ACID TRANSPORTER"/>
    <property type="match status" value="1"/>
</dbReference>
<dbReference type="OrthoDB" id="5877963at2759"/>
<keyword evidence="7 9" id="KW-0472">Membrane</keyword>
<feature type="non-terminal residue" evidence="10">
    <location>
        <position position="211"/>
    </location>
</feature>
<dbReference type="GO" id="GO:0005313">
    <property type="term" value="F:L-glutamate transmembrane transporter activity"/>
    <property type="evidence" value="ECO:0007669"/>
    <property type="project" value="TreeGrafter"/>
</dbReference>
<dbReference type="Pfam" id="PF00375">
    <property type="entry name" value="SDF"/>
    <property type="match status" value="1"/>
</dbReference>
<keyword evidence="11" id="KW-1185">Reference proteome</keyword>